<keyword evidence="3" id="KW-1185">Reference proteome</keyword>
<comment type="caution">
    <text evidence="2">The sequence shown here is derived from an EMBL/GenBank/DDBJ whole genome shotgun (WGS) entry which is preliminary data.</text>
</comment>
<keyword evidence="1" id="KW-0472">Membrane</keyword>
<dbReference type="RefSeq" id="WP_179904195.1">
    <property type="nucleotide sequence ID" value="NZ_JACBXS010000001.1"/>
</dbReference>
<organism evidence="2 3">
    <name type="scientific">Rhabdonatronobacter sediminivivens</name>
    <dbReference type="NCBI Taxonomy" id="2743469"/>
    <lineage>
        <taxon>Bacteria</taxon>
        <taxon>Pseudomonadati</taxon>
        <taxon>Pseudomonadota</taxon>
        <taxon>Alphaproteobacteria</taxon>
        <taxon>Rhodobacterales</taxon>
        <taxon>Paracoccaceae</taxon>
        <taxon>Rhabdonatronobacter</taxon>
    </lineage>
</organism>
<sequence length="345" mass="37180">MTAFDKYQRLEGPGLWAAGQGMQRRDVVIRFGKATMVIVDSRSDMVLSHWSLSAIRRLNPGQTPARFIPADASRSHDTETLDIDEPLLLEAMETLTAALAAPRSKGEMRRRFTLGAGAILLAGLLVVWLPGAVVRHTAGVVPLAKRVQIGQMILADMTTDPARSICRAEWGSAALQVLGNRLFAAPRSIVVIDAFPPGAPATLNLPGRHILVDNRLILNAETPEELAGFLLAEAERASRTDPLQGVLRHAGLTATIRLLTQGDLPADTVTGYASTLFSTTAAMPDSTALGARFEATRLDPTPWLSSLLVQDRPHGLSADALNLPNPLSPLITDNDWIRIQTICDS</sequence>
<evidence type="ECO:0000313" key="2">
    <source>
        <dbReference type="EMBL" id="NYS23493.1"/>
    </source>
</evidence>
<proteinExistence type="predicted"/>
<evidence type="ECO:0000313" key="3">
    <source>
        <dbReference type="Proteomes" id="UP000529417"/>
    </source>
</evidence>
<dbReference type="AlphaFoldDB" id="A0A7Z0HW70"/>
<name>A0A7Z0HW70_9RHOB</name>
<keyword evidence="1" id="KW-0812">Transmembrane</keyword>
<keyword evidence="1" id="KW-1133">Transmembrane helix</keyword>
<gene>
    <name evidence="2" type="ORF">HUK65_00700</name>
</gene>
<evidence type="ECO:0000256" key="1">
    <source>
        <dbReference type="SAM" id="Phobius"/>
    </source>
</evidence>
<dbReference type="EMBL" id="JACBXS010000001">
    <property type="protein sequence ID" value="NYS23493.1"/>
    <property type="molecule type" value="Genomic_DNA"/>
</dbReference>
<reference evidence="2 3" key="1">
    <citation type="journal article" date="2000" name="Arch. Microbiol.">
        <title>Rhodobaca bogoriensis gen. nov. and sp. nov., an alkaliphilic purple nonsulfur bacterium from African Rift Valley soda lakes.</title>
        <authorList>
            <person name="Milford A.D."/>
            <person name="Achenbach L.A."/>
            <person name="Jung D.O."/>
            <person name="Madigan M.T."/>
        </authorList>
    </citation>
    <scope>NUCLEOTIDE SEQUENCE [LARGE SCALE GENOMIC DNA]</scope>
    <source>
        <strain evidence="2 3">2376</strain>
    </source>
</reference>
<protein>
    <submittedName>
        <fullName evidence="2">Uncharacterized protein</fullName>
    </submittedName>
</protein>
<dbReference type="Proteomes" id="UP000529417">
    <property type="component" value="Unassembled WGS sequence"/>
</dbReference>
<feature type="transmembrane region" description="Helical" evidence="1">
    <location>
        <begin position="112"/>
        <end position="133"/>
    </location>
</feature>
<accession>A0A7Z0HW70</accession>